<protein>
    <submittedName>
        <fullName evidence="1">Uncharacterized protein</fullName>
    </submittedName>
</protein>
<reference evidence="1 2" key="1">
    <citation type="journal article" date="2021" name="Sci. Rep.">
        <title>Chromosome anchoring in Senegalese sole (Solea senegalensis) reveals sex-associated markers and genome rearrangements in flatfish.</title>
        <authorList>
            <person name="Guerrero-Cozar I."/>
            <person name="Gomez-Garrido J."/>
            <person name="Berbel C."/>
            <person name="Martinez-Blanch J.F."/>
            <person name="Alioto T."/>
            <person name="Claros M.G."/>
            <person name="Gagnaire P.A."/>
            <person name="Manchado M."/>
        </authorList>
    </citation>
    <scope>NUCLEOTIDE SEQUENCE [LARGE SCALE GENOMIC DNA]</scope>
    <source>
        <strain evidence="1">Sse05_10M</strain>
    </source>
</reference>
<proteinExistence type="predicted"/>
<dbReference type="EMBL" id="JAGKHQ010000016">
    <property type="protein sequence ID" value="KAG7494290.1"/>
    <property type="molecule type" value="Genomic_DNA"/>
</dbReference>
<accession>A0AAV6QNN5</accession>
<comment type="caution">
    <text evidence="1">The sequence shown here is derived from an EMBL/GenBank/DDBJ whole genome shotgun (WGS) entry which is preliminary data.</text>
</comment>
<name>A0AAV6QNN5_SOLSE</name>
<keyword evidence="2" id="KW-1185">Reference proteome</keyword>
<evidence type="ECO:0000313" key="2">
    <source>
        <dbReference type="Proteomes" id="UP000693946"/>
    </source>
</evidence>
<evidence type="ECO:0000313" key="1">
    <source>
        <dbReference type="EMBL" id="KAG7494290.1"/>
    </source>
</evidence>
<dbReference type="Proteomes" id="UP000693946">
    <property type="component" value="Linkage Group LG4"/>
</dbReference>
<organism evidence="1 2">
    <name type="scientific">Solea senegalensis</name>
    <name type="common">Senegalese sole</name>
    <dbReference type="NCBI Taxonomy" id="28829"/>
    <lineage>
        <taxon>Eukaryota</taxon>
        <taxon>Metazoa</taxon>
        <taxon>Chordata</taxon>
        <taxon>Craniata</taxon>
        <taxon>Vertebrata</taxon>
        <taxon>Euteleostomi</taxon>
        <taxon>Actinopterygii</taxon>
        <taxon>Neopterygii</taxon>
        <taxon>Teleostei</taxon>
        <taxon>Neoteleostei</taxon>
        <taxon>Acanthomorphata</taxon>
        <taxon>Carangaria</taxon>
        <taxon>Pleuronectiformes</taxon>
        <taxon>Pleuronectoidei</taxon>
        <taxon>Soleidae</taxon>
        <taxon>Solea</taxon>
    </lineage>
</organism>
<gene>
    <name evidence="1" type="ORF">JOB18_027574</name>
</gene>
<sequence length="160" mass="18304">MGVKLHRTTTHHPQANEHLQVFPYWSMKAALHASLNDGNWVDRLQWVMLGFRTATKEDLNSLSWYMASHCGHHGISSPAPRFLGLQPISGPCFLHLFPLPVMACTQSHLPAELQLTDYIASITLPTVYPCDHPMRALSVFWREGTNIWLWTLPENHNKLR</sequence>
<dbReference type="AlphaFoldDB" id="A0AAV6QNN5"/>